<dbReference type="PANTHER" id="PTHR24192:SF3">
    <property type="entry name" value="ANKYRIN REPEAT DOMAIN 40"/>
    <property type="match status" value="1"/>
</dbReference>
<evidence type="ECO:0000313" key="2">
    <source>
        <dbReference type="EMBL" id="KAF3429275.1"/>
    </source>
</evidence>
<proteinExistence type="predicted"/>
<dbReference type="PROSITE" id="PS50297">
    <property type="entry name" value="ANK_REP_REGION"/>
    <property type="match status" value="1"/>
</dbReference>
<dbReference type="SUPFAM" id="SSF48403">
    <property type="entry name" value="Ankyrin repeat"/>
    <property type="match status" value="1"/>
</dbReference>
<accession>A0A833SC39</accession>
<evidence type="ECO:0000256" key="1">
    <source>
        <dbReference type="PROSITE-ProRule" id="PRU00023"/>
    </source>
</evidence>
<reference evidence="2" key="1">
    <citation type="submission" date="2019-11" db="EMBL/GenBank/DDBJ databases">
        <title>The nuclear and mitochondrial genomes of Frieseomelitta varia - a highly eusocial stingless bee (Meliponini) with a permanently sterile worker caste.</title>
        <authorList>
            <person name="Freitas F.C.P."/>
            <person name="Lourenco A.P."/>
            <person name="Nunes F.M.F."/>
            <person name="Paschoal A.R."/>
            <person name="Abreu F.C.P."/>
            <person name="Barbin F.O."/>
            <person name="Bataglia L."/>
            <person name="Cardoso-Junior C.A.M."/>
            <person name="Cervoni M.S."/>
            <person name="Silva S.R."/>
            <person name="Dalarmi F."/>
            <person name="Del Lama M.A."/>
            <person name="Depintor T.S."/>
            <person name="Ferreira K.M."/>
            <person name="Goria P.S."/>
            <person name="Jaskot M.C."/>
            <person name="Lago D.C."/>
            <person name="Luna-Lucena D."/>
            <person name="Moda L.M."/>
            <person name="Nascimento L."/>
            <person name="Pedrino M."/>
            <person name="Rabico F.O."/>
            <person name="Sanches F.C."/>
            <person name="Santos D.E."/>
            <person name="Santos C.G."/>
            <person name="Vieira J."/>
            <person name="Lopes T.F."/>
            <person name="Barchuk A.R."/>
            <person name="Hartfelder K."/>
            <person name="Simoes Z.L.P."/>
            <person name="Bitondi M.M.G."/>
            <person name="Pinheiro D.G."/>
        </authorList>
    </citation>
    <scope>NUCLEOTIDE SEQUENCE</scope>
    <source>
        <strain evidence="2">USP_RPSP 00005682</strain>
        <tissue evidence="2">Whole individual</tissue>
    </source>
</reference>
<sequence>MKKNVKSIDLFRSYDNMENKTVLEERLRKAACVGDTDVVQELLNLGVDVNARQSYNGWYFFLDLLCIIHIFCVCCKKYNKTKTMQCLFLYMCNRLYQKCQNNNIINISFSRTALHWACKKGYLDVAALLLKNGADKNIRSDIGETPAFLCNNPQILQLLDMPLAIPNDSPRVLNEPAIHNVMPKYIKSDYVHGSVDSGIPRIRNNGLYQDELVLKIRIADAPDPDFIEIELPQNDLTYQALIRICCQELNVDPNQIVKLRKLPNTRLRKDEDIQRLQNFQEIEVITNAANTYKYMQNTNGIPTMGHSGIIANPANGYQSISKKDQTILY</sequence>
<keyword evidence="1" id="KW-0040">ANK repeat</keyword>
<dbReference type="InterPro" id="IPR036770">
    <property type="entry name" value="Ankyrin_rpt-contain_sf"/>
</dbReference>
<evidence type="ECO:0008006" key="4">
    <source>
        <dbReference type="Google" id="ProtNLM"/>
    </source>
</evidence>
<dbReference type="PANTHER" id="PTHR24192">
    <property type="entry name" value="ANKYRIN REPEAT DOMAIN 40"/>
    <property type="match status" value="1"/>
</dbReference>
<feature type="repeat" description="ANK" evidence="1">
    <location>
        <begin position="109"/>
        <end position="141"/>
    </location>
</feature>
<comment type="caution">
    <text evidence="2">The sequence shown here is derived from an EMBL/GenBank/DDBJ whole genome shotgun (WGS) entry which is preliminary data.</text>
</comment>
<dbReference type="EMBL" id="WNWW01000168">
    <property type="protein sequence ID" value="KAF3429275.1"/>
    <property type="molecule type" value="Genomic_DNA"/>
</dbReference>
<evidence type="ECO:0000313" key="3">
    <source>
        <dbReference type="Proteomes" id="UP000655588"/>
    </source>
</evidence>
<dbReference type="Pfam" id="PF12796">
    <property type="entry name" value="Ank_2"/>
    <property type="match status" value="1"/>
</dbReference>
<dbReference type="InterPro" id="IPR039195">
    <property type="entry name" value="ANKRD40"/>
</dbReference>
<dbReference type="AlphaFoldDB" id="A0A833SC39"/>
<gene>
    <name evidence="2" type="ORF">E2986_10201</name>
</gene>
<organism evidence="2 3">
    <name type="scientific">Frieseomelitta varia</name>
    <dbReference type="NCBI Taxonomy" id="561572"/>
    <lineage>
        <taxon>Eukaryota</taxon>
        <taxon>Metazoa</taxon>
        <taxon>Ecdysozoa</taxon>
        <taxon>Arthropoda</taxon>
        <taxon>Hexapoda</taxon>
        <taxon>Insecta</taxon>
        <taxon>Pterygota</taxon>
        <taxon>Neoptera</taxon>
        <taxon>Endopterygota</taxon>
        <taxon>Hymenoptera</taxon>
        <taxon>Apocrita</taxon>
        <taxon>Aculeata</taxon>
        <taxon>Apoidea</taxon>
        <taxon>Anthophila</taxon>
        <taxon>Apidae</taxon>
        <taxon>Frieseomelitta</taxon>
    </lineage>
</organism>
<keyword evidence="3" id="KW-1185">Reference proteome</keyword>
<dbReference type="Proteomes" id="UP000655588">
    <property type="component" value="Unassembled WGS sequence"/>
</dbReference>
<name>A0A833SC39_9HYME</name>
<dbReference type="Gene3D" id="1.25.40.20">
    <property type="entry name" value="Ankyrin repeat-containing domain"/>
    <property type="match status" value="1"/>
</dbReference>
<dbReference type="InterPro" id="IPR002110">
    <property type="entry name" value="Ankyrin_rpt"/>
</dbReference>
<protein>
    <recommendedName>
        <fullName evidence="4">Ankyrin repeat domain-containing protein 40</fullName>
    </recommendedName>
</protein>
<dbReference type="SMART" id="SM00248">
    <property type="entry name" value="ANK"/>
    <property type="match status" value="2"/>
</dbReference>
<dbReference type="PROSITE" id="PS50088">
    <property type="entry name" value="ANK_REPEAT"/>
    <property type="match status" value="1"/>
</dbReference>